<name>A0ABX1CSY3_9SPHN</name>
<feature type="domain" description="Antitoxin Xre/MbcA/ParS-like toxin-binding" evidence="1">
    <location>
        <begin position="75"/>
        <end position="101"/>
    </location>
</feature>
<evidence type="ECO:0000313" key="3">
    <source>
        <dbReference type="Proteomes" id="UP000732399"/>
    </source>
</evidence>
<proteinExistence type="predicted"/>
<gene>
    <name evidence="2" type="ORF">HBH26_15880</name>
</gene>
<dbReference type="RefSeq" id="WP_168135620.1">
    <property type="nucleotide sequence ID" value="NZ_JAAVJH010000012.1"/>
</dbReference>
<evidence type="ECO:0000313" key="2">
    <source>
        <dbReference type="EMBL" id="NJR80063.1"/>
    </source>
</evidence>
<keyword evidence="3" id="KW-1185">Reference proteome</keyword>
<reference evidence="2 3" key="1">
    <citation type="submission" date="2020-03" db="EMBL/GenBank/DDBJ databases">
        <authorList>
            <person name="Wang L."/>
            <person name="He N."/>
            <person name="Li Y."/>
            <person name="Fang Y."/>
            <person name="Zhang F."/>
        </authorList>
    </citation>
    <scope>NUCLEOTIDE SEQUENCE [LARGE SCALE GENOMIC DNA]</scope>
    <source>
        <strain evidence="2 3">36D10-4-7</strain>
    </source>
</reference>
<dbReference type="EMBL" id="JAAVJH010000012">
    <property type="protein sequence ID" value="NJR80063.1"/>
    <property type="molecule type" value="Genomic_DNA"/>
</dbReference>
<organism evidence="2 3">
    <name type="scientific">Sphingomonas corticis</name>
    <dbReference type="NCBI Taxonomy" id="2722791"/>
    <lineage>
        <taxon>Bacteria</taxon>
        <taxon>Pseudomonadati</taxon>
        <taxon>Pseudomonadota</taxon>
        <taxon>Alphaproteobacteria</taxon>
        <taxon>Sphingomonadales</taxon>
        <taxon>Sphingomonadaceae</taxon>
        <taxon>Sphingomonas</taxon>
    </lineage>
</organism>
<comment type="caution">
    <text evidence="2">The sequence shown here is derived from an EMBL/GenBank/DDBJ whole genome shotgun (WGS) entry which is preliminary data.</text>
</comment>
<evidence type="ECO:0000259" key="1">
    <source>
        <dbReference type="Pfam" id="PF09722"/>
    </source>
</evidence>
<dbReference type="Pfam" id="PF09722">
    <property type="entry name" value="Xre_MbcA_ParS_C"/>
    <property type="match status" value="1"/>
</dbReference>
<sequence length="117" mass="12835">MVVTAREAPSLLHVLERWDGVAEDWDLDEAERSALLGGFTSGPPCSVETYGSEACEARMRLLVALAAILRRIHADAGRTRAWLRRPNPTMGGRTPLEAMAASPDWTRWIVAHVEIGA</sequence>
<dbReference type="InterPro" id="IPR024467">
    <property type="entry name" value="Xre/MbcA/ParS-like_toxin-bd"/>
</dbReference>
<dbReference type="Proteomes" id="UP000732399">
    <property type="component" value="Unassembled WGS sequence"/>
</dbReference>
<accession>A0ABX1CSY3</accession>
<protein>
    <submittedName>
        <fullName evidence="2">DUF2384 domain-containing protein</fullName>
    </submittedName>
</protein>